<proteinExistence type="predicted"/>
<name>A0A2P5YL76_GOSBA</name>
<dbReference type="Gene3D" id="2.40.330.10">
    <property type="entry name" value="DNA-binding pseudobarrel domain"/>
    <property type="match status" value="1"/>
</dbReference>
<protein>
    <recommendedName>
        <fullName evidence="7">TF-B3 domain-containing protein</fullName>
    </recommendedName>
</protein>
<evidence type="ECO:0000256" key="6">
    <source>
        <dbReference type="SAM" id="MobiDB-lite"/>
    </source>
</evidence>
<feature type="compositionally biased region" description="Basic residues" evidence="6">
    <location>
        <begin position="1"/>
        <end position="21"/>
    </location>
</feature>
<keyword evidence="2" id="KW-0805">Transcription regulation</keyword>
<dbReference type="InterPro" id="IPR015300">
    <property type="entry name" value="DNA-bd_pseudobarrel_sf"/>
</dbReference>
<evidence type="ECO:0000256" key="2">
    <source>
        <dbReference type="ARBA" id="ARBA00023015"/>
    </source>
</evidence>
<feature type="region of interest" description="Disordered" evidence="6">
    <location>
        <begin position="1"/>
        <end position="50"/>
    </location>
</feature>
<evidence type="ECO:0000256" key="3">
    <source>
        <dbReference type="ARBA" id="ARBA00023125"/>
    </source>
</evidence>
<dbReference type="PROSITE" id="PS50863">
    <property type="entry name" value="B3"/>
    <property type="match status" value="1"/>
</dbReference>
<dbReference type="AlphaFoldDB" id="A0A2P5YL76"/>
<dbReference type="EMBL" id="KZ663031">
    <property type="protein sequence ID" value="PPS16357.1"/>
    <property type="molecule type" value="Genomic_DNA"/>
</dbReference>
<accession>A0A2P5YL76</accession>
<evidence type="ECO:0000256" key="4">
    <source>
        <dbReference type="ARBA" id="ARBA00023163"/>
    </source>
</evidence>
<dbReference type="SUPFAM" id="SSF101936">
    <property type="entry name" value="DNA-binding pseudobarrel domain"/>
    <property type="match status" value="1"/>
</dbReference>
<comment type="subcellular location">
    <subcellularLocation>
        <location evidence="1">Nucleus</location>
    </subcellularLocation>
</comment>
<dbReference type="GO" id="GO:0005634">
    <property type="term" value="C:nucleus"/>
    <property type="evidence" value="ECO:0007669"/>
    <property type="project" value="UniProtKB-SubCell"/>
</dbReference>
<keyword evidence="4" id="KW-0804">Transcription</keyword>
<dbReference type="Proteomes" id="UP000239757">
    <property type="component" value="Unassembled WGS sequence"/>
</dbReference>
<evidence type="ECO:0000256" key="5">
    <source>
        <dbReference type="ARBA" id="ARBA00023242"/>
    </source>
</evidence>
<reference evidence="8 9" key="1">
    <citation type="submission" date="2015-01" db="EMBL/GenBank/DDBJ databases">
        <title>Genome of allotetraploid Gossypium barbadense reveals genomic plasticity and fiber elongation in cotton evolution.</title>
        <authorList>
            <person name="Chen X."/>
            <person name="Liu X."/>
            <person name="Zhao B."/>
            <person name="Zheng H."/>
            <person name="Hu Y."/>
            <person name="Lu G."/>
            <person name="Yang C."/>
            <person name="Chen J."/>
            <person name="Shan C."/>
            <person name="Zhang L."/>
            <person name="Zhou Y."/>
            <person name="Wang L."/>
            <person name="Guo W."/>
            <person name="Bai Y."/>
            <person name="Ruan J."/>
            <person name="Shangguan X."/>
            <person name="Mao Y."/>
            <person name="Jiang J."/>
            <person name="Zhu Y."/>
            <person name="Lei J."/>
            <person name="Kang H."/>
            <person name="Chen S."/>
            <person name="He X."/>
            <person name="Wang R."/>
            <person name="Wang Y."/>
            <person name="Chen J."/>
            <person name="Wang L."/>
            <person name="Yu S."/>
            <person name="Wang B."/>
            <person name="Wei J."/>
            <person name="Song S."/>
            <person name="Lu X."/>
            <person name="Gao Z."/>
            <person name="Gu W."/>
            <person name="Deng X."/>
            <person name="Ma D."/>
            <person name="Wang S."/>
            <person name="Liang W."/>
            <person name="Fang L."/>
            <person name="Cai C."/>
            <person name="Zhu X."/>
            <person name="Zhou B."/>
            <person name="Zhang Y."/>
            <person name="Chen Z."/>
            <person name="Xu S."/>
            <person name="Zhu R."/>
            <person name="Wang S."/>
            <person name="Zhang T."/>
            <person name="Zhao G."/>
        </authorList>
    </citation>
    <scope>NUCLEOTIDE SEQUENCE [LARGE SCALE GENOMIC DNA]</scope>
    <source>
        <strain evidence="9">cv. Xinhai21</strain>
        <tissue evidence="8">Leaf</tissue>
    </source>
</reference>
<evidence type="ECO:0000313" key="8">
    <source>
        <dbReference type="EMBL" id="PPS16357.1"/>
    </source>
</evidence>
<keyword evidence="5" id="KW-0539">Nucleus</keyword>
<gene>
    <name evidence="8" type="ORF">GOBAR_AA04178</name>
</gene>
<dbReference type="OrthoDB" id="931563at2759"/>
<sequence length="223" mass="26058">MHKRRAKASSKKNGSHRRRMRTTQQSNPAKGCYSNPVGYHVQHRQGSRRRSLARLNAEMEEIRKEQKSIKEGQRQVRKRMEAIGEECEQLSKVIRQRAVTQIRLAIMFNIVKAREEEVWRNVQIKGTTMAPFSKIVELADLRELTITCSSEPFPDAANCGHLKVIDDRRVPWDFEYRVKNRNRRVLSGKDWGKFITTNKVQAGHKVTIERLSQTEYKIEVSRT</sequence>
<keyword evidence="3" id="KW-0238">DNA-binding</keyword>
<feature type="domain" description="TF-B3" evidence="7">
    <location>
        <begin position="162"/>
        <end position="223"/>
    </location>
</feature>
<organism evidence="8 9">
    <name type="scientific">Gossypium barbadense</name>
    <name type="common">Sea Island cotton</name>
    <name type="synonym">Hibiscus barbadensis</name>
    <dbReference type="NCBI Taxonomy" id="3634"/>
    <lineage>
        <taxon>Eukaryota</taxon>
        <taxon>Viridiplantae</taxon>
        <taxon>Streptophyta</taxon>
        <taxon>Embryophyta</taxon>
        <taxon>Tracheophyta</taxon>
        <taxon>Spermatophyta</taxon>
        <taxon>Magnoliopsida</taxon>
        <taxon>eudicotyledons</taxon>
        <taxon>Gunneridae</taxon>
        <taxon>Pentapetalae</taxon>
        <taxon>rosids</taxon>
        <taxon>malvids</taxon>
        <taxon>Malvales</taxon>
        <taxon>Malvaceae</taxon>
        <taxon>Malvoideae</taxon>
        <taxon>Gossypium</taxon>
    </lineage>
</organism>
<dbReference type="GO" id="GO:0003677">
    <property type="term" value="F:DNA binding"/>
    <property type="evidence" value="ECO:0007669"/>
    <property type="project" value="UniProtKB-KW"/>
</dbReference>
<dbReference type="PANTHER" id="PTHR48248:SF2">
    <property type="match status" value="1"/>
</dbReference>
<evidence type="ECO:0000256" key="1">
    <source>
        <dbReference type="ARBA" id="ARBA00004123"/>
    </source>
</evidence>
<dbReference type="PANTHER" id="PTHR48248">
    <property type="entry name" value="UVR DOMAIN-CONTAINING PROTEIN"/>
    <property type="match status" value="1"/>
</dbReference>
<dbReference type="InterPro" id="IPR003340">
    <property type="entry name" value="B3_DNA-bd"/>
</dbReference>
<evidence type="ECO:0000259" key="7">
    <source>
        <dbReference type="PROSITE" id="PS50863"/>
    </source>
</evidence>
<feature type="compositionally biased region" description="Basic residues" evidence="6">
    <location>
        <begin position="41"/>
        <end position="50"/>
    </location>
</feature>
<evidence type="ECO:0000313" key="9">
    <source>
        <dbReference type="Proteomes" id="UP000239757"/>
    </source>
</evidence>